<evidence type="ECO:0000313" key="1">
    <source>
        <dbReference type="EMBL" id="QHU29859.1"/>
    </source>
</evidence>
<dbReference type="AlphaFoldDB" id="A0A6C0LG01"/>
<dbReference type="InterPro" id="IPR043876">
    <property type="entry name" value="DUF5856"/>
</dbReference>
<organism evidence="1">
    <name type="scientific">viral metagenome</name>
    <dbReference type="NCBI Taxonomy" id="1070528"/>
    <lineage>
        <taxon>unclassified sequences</taxon>
        <taxon>metagenomes</taxon>
        <taxon>organismal metagenomes</taxon>
    </lineage>
</organism>
<name>A0A6C0LG01_9ZZZZ</name>
<accession>A0A6C0LG01</accession>
<dbReference type="EMBL" id="MN740497">
    <property type="protein sequence ID" value="QHU29859.1"/>
    <property type="molecule type" value="Genomic_DNA"/>
</dbReference>
<sequence>MTIKIKNTKNKTLKRKLTNSSRSTIVKTFLEMLNTIKLYHWSTYSYSQHIATDELYHSLHKHIDMFVEIMLGKTKDRLKNIVFSTRSANSKKTFIKEIVLFKEYLISLNSVMDPVTDSDLYNVRDEILGTLDKLLYLFELN</sequence>
<dbReference type="Pfam" id="PF19174">
    <property type="entry name" value="DUF5856"/>
    <property type="match status" value="1"/>
</dbReference>
<protein>
    <submittedName>
        <fullName evidence="1">Uncharacterized protein</fullName>
    </submittedName>
</protein>
<proteinExistence type="predicted"/>
<reference evidence="1" key="1">
    <citation type="journal article" date="2020" name="Nature">
        <title>Giant virus diversity and host interactions through global metagenomics.</title>
        <authorList>
            <person name="Schulz F."/>
            <person name="Roux S."/>
            <person name="Paez-Espino D."/>
            <person name="Jungbluth S."/>
            <person name="Walsh D.A."/>
            <person name="Denef V.J."/>
            <person name="McMahon K.D."/>
            <person name="Konstantinidis K.T."/>
            <person name="Eloe-Fadrosh E.A."/>
            <person name="Kyrpides N.C."/>
            <person name="Woyke T."/>
        </authorList>
    </citation>
    <scope>NUCLEOTIDE SEQUENCE</scope>
    <source>
        <strain evidence="1">GVMAG-M-3300027810-10</strain>
    </source>
</reference>